<dbReference type="Gene3D" id="1.10.20.140">
    <property type="match status" value="1"/>
</dbReference>
<evidence type="ECO:0000256" key="11">
    <source>
        <dbReference type="ARBA" id="ARBA00049563"/>
    </source>
</evidence>
<keyword evidence="9 14" id="KW-0067">ATP-binding</keyword>
<comment type="similarity">
    <text evidence="3 14">Belongs to the IPP transferase family.</text>
</comment>
<comment type="cofactor">
    <cofactor evidence="1">
        <name>Mg(2+)</name>
        <dbReference type="ChEBI" id="CHEBI:18420"/>
    </cofactor>
</comment>
<evidence type="ECO:0000256" key="10">
    <source>
        <dbReference type="ARBA" id="ARBA00022842"/>
    </source>
</evidence>
<dbReference type="InterPro" id="IPR027417">
    <property type="entry name" value="P-loop_NTPase"/>
</dbReference>
<gene>
    <name evidence="15" type="ORF">DDZ44_05350</name>
</gene>
<evidence type="ECO:0000256" key="3">
    <source>
        <dbReference type="ARBA" id="ARBA00005842"/>
    </source>
</evidence>
<name>A0A354YYN7_9FIRM</name>
<comment type="function">
    <text evidence="2 13">Catalyzes the transfer of a dimethylallyl group onto the adenine at position 37 in tRNAs that read codons beginning with uridine, leading to the formation of N6-(dimethylallyl)adenosine (i(6)A).</text>
</comment>
<dbReference type="Pfam" id="PF01715">
    <property type="entry name" value="IPPT"/>
    <property type="match status" value="1"/>
</dbReference>
<accession>A0A354YYN7</accession>
<comment type="catalytic activity">
    <reaction evidence="11 12">
        <text>adenosine(37) in tRNA + dimethylallyl diphosphate = N(6)-dimethylallyladenosine(37) in tRNA + diphosphate</text>
        <dbReference type="Rhea" id="RHEA:26482"/>
        <dbReference type="Rhea" id="RHEA-COMP:10162"/>
        <dbReference type="Rhea" id="RHEA-COMP:10375"/>
        <dbReference type="ChEBI" id="CHEBI:33019"/>
        <dbReference type="ChEBI" id="CHEBI:57623"/>
        <dbReference type="ChEBI" id="CHEBI:74411"/>
        <dbReference type="ChEBI" id="CHEBI:74415"/>
        <dbReference type="EC" id="2.5.1.75"/>
    </reaction>
</comment>
<dbReference type="SUPFAM" id="SSF52540">
    <property type="entry name" value="P-loop containing nucleoside triphosphate hydrolases"/>
    <property type="match status" value="1"/>
</dbReference>
<evidence type="ECO:0000313" key="16">
    <source>
        <dbReference type="Proteomes" id="UP000263273"/>
    </source>
</evidence>
<evidence type="ECO:0000256" key="2">
    <source>
        <dbReference type="ARBA" id="ARBA00003213"/>
    </source>
</evidence>
<dbReference type="NCBIfam" id="TIGR00174">
    <property type="entry name" value="miaA"/>
    <property type="match status" value="1"/>
</dbReference>
<dbReference type="GO" id="GO:0006400">
    <property type="term" value="P:tRNA modification"/>
    <property type="evidence" value="ECO:0007669"/>
    <property type="project" value="TreeGrafter"/>
</dbReference>
<organism evidence="15 16">
    <name type="scientific">Syntrophomonas wolfei</name>
    <dbReference type="NCBI Taxonomy" id="863"/>
    <lineage>
        <taxon>Bacteria</taxon>
        <taxon>Bacillati</taxon>
        <taxon>Bacillota</taxon>
        <taxon>Clostridia</taxon>
        <taxon>Eubacteriales</taxon>
        <taxon>Syntrophomonadaceae</taxon>
        <taxon>Syntrophomonas</taxon>
    </lineage>
</organism>
<evidence type="ECO:0000256" key="5">
    <source>
        <dbReference type="ARBA" id="ARBA00017477"/>
    </source>
</evidence>
<dbReference type="PANTHER" id="PTHR11088:SF60">
    <property type="entry name" value="TRNA DIMETHYLALLYLTRANSFERASE"/>
    <property type="match status" value="1"/>
</dbReference>
<dbReference type="HAMAP" id="MF_00185">
    <property type="entry name" value="IPP_trans"/>
    <property type="match status" value="1"/>
</dbReference>
<protein>
    <recommendedName>
        <fullName evidence="5 12">tRNA dimethylallyltransferase</fullName>
        <ecNumber evidence="4 12">2.5.1.75</ecNumber>
    </recommendedName>
</protein>
<dbReference type="AlphaFoldDB" id="A0A354YYN7"/>
<keyword evidence="10" id="KW-0460">Magnesium</keyword>
<evidence type="ECO:0000256" key="7">
    <source>
        <dbReference type="ARBA" id="ARBA00022694"/>
    </source>
</evidence>
<evidence type="ECO:0000313" key="15">
    <source>
        <dbReference type="EMBL" id="HBK53342.1"/>
    </source>
</evidence>
<dbReference type="InterPro" id="IPR039657">
    <property type="entry name" value="Dimethylallyltransferase"/>
</dbReference>
<dbReference type="InterPro" id="IPR018022">
    <property type="entry name" value="IPT"/>
</dbReference>
<evidence type="ECO:0000256" key="9">
    <source>
        <dbReference type="ARBA" id="ARBA00022840"/>
    </source>
</evidence>
<sequence>EIISCDSMQLYRGMDIGTAKASQEEQSLVAHHLVDIADPHENFTVARYQSLVKDLISAINARGKIPILVGGTGLYYQSVVDDYSFFPMEVRQSIRDKWNAIIQEKGLHHVYCWLEQIDPAYAQIISPNDQKRVVRALEVYELTGKAFSTLQDRAENRYYLAVVGLYLERREVYARIERRVDEMIKKGLIEEVAALREKGIDLSYNSMQALGYKQVFYFLEGFINREEMLNEIKRETRRYAKRQLTWFKKDQRIKWFNVGDFKDENILLKNICTFMEGQFAIV</sequence>
<keyword evidence="8 14" id="KW-0547">Nucleotide-binding</keyword>
<evidence type="ECO:0000256" key="8">
    <source>
        <dbReference type="ARBA" id="ARBA00022741"/>
    </source>
</evidence>
<dbReference type="PANTHER" id="PTHR11088">
    <property type="entry name" value="TRNA DIMETHYLALLYLTRANSFERASE"/>
    <property type="match status" value="1"/>
</dbReference>
<keyword evidence="6 14" id="KW-0808">Transferase</keyword>
<evidence type="ECO:0000256" key="12">
    <source>
        <dbReference type="RuleBase" id="RU003783"/>
    </source>
</evidence>
<dbReference type="STRING" id="378794.GCA_001570625_01152"/>
<reference evidence="15 16" key="1">
    <citation type="journal article" date="2018" name="Nat. Biotechnol.">
        <title>A standardized bacterial taxonomy based on genome phylogeny substantially revises the tree of life.</title>
        <authorList>
            <person name="Parks D.H."/>
            <person name="Chuvochina M."/>
            <person name="Waite D.W."/>
            <person name="Rinke C."/>
            <person name="Skarshewski A."/>
            <person name="Chaumeil P.A."/>
            <person name="Hugenholtz P."/>
        </authorList>
    </citation>
    <scope>NUCLEOTIDE SEQUENCE [LARGE SCALE GENOMIC DNA]</scope>
    <source>
        <strain evidence="15">UBA10948</strain>
    </source>
</reference>
<dbReference type="EC" id="2.5.1.75" evidence="4 12"/>
<evidence type="ECO:0000256" key="1">
    <source>
        <dbReference type="ARBA" id="ARBA00001946"/>
    </source>
</evidence>
<dbReference type="GO" id="GO:0005524">
    <property type="term" value="F:ATP binding"/>
    <property type="evidence" value="ECO:0007669"/>
    <property type="project" value="UniProtKB-KW"/>
</dbReference>
<keyword evidence="7 12" id="KW-0819">tRNA processing</keyword>
<evidence type="ECO:0000256" key="6">
    <source>
        <dbReference type="ARBA" id="ARBA00022679"/>
    </source>
</evidence>
<evidence type="ECO:0000256" key="14">
    <source>
        <dbReference type="RuleBase" id="RU003785"/>
    </source>
</evidence>
<proteinExistence type="inferred from homology"/>
<comment type="caution">
    <text evidence="15">The sequence shown here is derived from an EMBL/GenBank/DDBJ whole genome shotgun (WGS) entry which is preliminary data.</text>
</comment>
<dbReference type="EMBL" id="DNZF01000117">
    <property type="protein sequence ID" value="HBK53342.1"/>
    <property type="molecule type" value="Genomic_DNA"/>
</dbReference>
<dbReference type="Proteomes" id="UP000263273">
    <property type="component" value="Unassembled WGS sequence"/>
</dbReference>
<dbReference type="GO" id="GO:0052381">
    <property type="term" value="F:tRNA dimethylallyltransferase activity"/>
    <property type="evidence" value="ECO:0007669"/>
    <property type="project" value="UniProtKB-EC"/>
</dbReference>
<dbReference type="Gene3D" id="3.40.50.300">
    <property type="entry name" value="P-loop containing nucleotide triphosphate hydrolases"/>
    <property type="match status" value="1"/>
</dbReference>
<evidence type="ECO:0000256" key="4">
    <source>
        <dbReference type="ARBA" id="ARBA00012665"/>
    </source>
</evidence>
<evidence type="ECO:0000256" key="13">
    <source>
        <dbReference type="RuleBase" id="RU003784"/>
    </source>
</evidence>
<feature type="non-terminal residue" evidence="15">
    <location>
        <position position="1"/>
    </location>
</feature>